<reference evidence="1" key="1">
    <citation type="journal article" date="2014" name="Front. Microbiol.">
        <title>High frequency of phylogenetically diverse reductive dehalogenase-homologous genes in deep subseafloor sedimentary metagenomes.</title>
        <authorList>
            <person name="Kawai M."/>
            <person name="Futagami T."/>
            <person name="Toyoda A."/>
            <person name="Takaki Y."/>
            <person name="Nishi S."/>
            <person name="Hori S."/>
            <person name="Arai W."/>
            <person name="Tsubouchi T."/>
            <person name="Morono Y."/>
            <person name="Uchiyama I."/>
            <person name="Ito T."/>
            <person name="Fujiyama A."/>
            <person name="Inagaki F."/>
            <person name="Takami H."/>
        </authorList>
    </citation>
    <scope>NUCLEOTIDE SEQUENCE</scope>
    <source>
        <strain evidence="1">Expedition CK06-06</strain>
    </source>
</reference>
<organism evidence="1">
    <name type="scientific">marine sediment metagenome</name>
    <dbReference type="NCBI Taxonomy" id="412755"/>
    <lineage>
        <taxon>unclassified sequences</taxon>
        <taxon>metagenomes</taxon>
        <taxon>ecological metagenomes</taxon>
    </lineage>
</organism>
<accession>X0X1C4</accession>
<dbReference type="EMBL" id="BARS01047142">
    <property type="protein sequence ID" value="GAG36815.1"/>
    <property type="molecule type" value="Genomic_DNA"/>
</dbReference>
<name>X0X1C4_9ZZZZ</name>
<dbReference type="AlphaFoldDB" id="X0X1C4"/>
<sequence length="65" mass="7558">MVKWPYGDSWEKYPIKRGEAWQADMKARVIIADIMEDDLSLLFGSLMVDMSYIDPPWNTGNINSF</sequence>
<evidence type="ECO:0000313" key="1">
    <source>
        <dbReference type="EMBL" id="GAG36815.1"/>
    </source>
</evidence>
<comment type="caution">
    <text evidence="1">The sequence shown here is derived from an EMBL/GenBank/DDBJ whole genome shotgun (WGS) entry which is preliminary data.</text>
</comment>
<feature type="non-terminal residue" evidence="1">
    <location>
        <position position="65"/>
    </location>
</feature>
<protein>
    <submittedName>
        <fullName evidence="1">Uncharacterized protein</fullName>
    </submittedName>
</protein>
<gene>
    <name evidence="1" type="ORF">S01H1_70854</name>
</gene>
<proteinExistence type="predicted"/>